<evidence type="ECO:0008006" key="3">
    <source>
        <dbReference type="Google" id="ProtNLM"/>
    </source>
</evidence>
<gene>
    <name evidence="1" type="ORF">CSTERTH_12090</name>
</gene>
<sequence>MQTLFLPFPPLTNNAVLLAMQTRIFGGRHKHNPFESPAEFATGTTDQVNAEISKGNHMVAWGYPSKIDSEMNRLSRNENPEASWTWAKAMPSSNPERATYFKRNPLYNADGIGFSEDASDEVTERFMDYMDWLHTEEGMVFRTYGIEGVTYTKEGGNYVFTEQMSSPLKSEGKTLTNYGFVVFGRQHPNMNEYYYSYLAELEKTFLNREGYYYFNSPVMTYTDEESSELADITTSLNQTAQQYYAQFIMGYLDPENDKDWDSYIQTMKKLGLDRFCEIRTQVYERCNKK</sequence>
<evidence type="ECO:0000313" key="2">
    <source>
        <dbReference type="Proteomes" id="UP000092971"/>
    </source>
</evidence>
<name>A0A1B1YG26_THEST</name>
<dbReference type="Gene3D" id="3.40.190.10">
    <property type="entry name" value="Periplasmic binding protein-like II"/>
    <property type="match status" value="2"/>
</dbReference>
<proteinExistence type="predicted"/>
<organism evidence="1 2">
    <name type="scientific">Thermoclostridium stercorarium subsp. thermolacticum DSM 2910</name>
    <dbReference type="NCBI Taxonomy" id="1121336"/>
    <lineage>
        <taxon>Bacteria</taxon>
        <taxon>Bacillati</taxon>
        <taxon>Bacillota</taxon>
        <taxon>Clostridia</taxon>
        <taxon>Eubacteriales</taxon>
        <taxon>Oscillospiraceae</taxon>
        <taxon>Thermoclostridium</taxon>
    </lineage>
</organism>
<dbReference type="AlphaFoldDB" id="A0A1B1YG26"/>
<accession>A0A1B1YG26</accession>
<dbReference type="SUPFAM" id="SSF53850">
    <property type="entry name" value="Periplasmic binding protein-like II"/>
    <property type="match status" value="1"/>
</dbReference>
<reference evidence="1 2" key="1">
    <citation type="submission" date="2016-02" db="EMBL/GenBank/DDBJ databases">
        <title>Comparison of Clostridium stercorarium subspecies using comparative genomics and transcriptomics.</title>
        <authorList>
            <person name="Schellenberg J."/>
            <person name="Thallinger G."/>
            <person name="Levin D.B."/>
            <person name="Zhang X."/>
            <person name="Alvare G."/>
            <person name="Fristensky B."/>
            <person name="Sparling R."/>
        </authorList>
    </citation>
    <scope>NUCLEOTIDE SEQUENCE [LARGE SCALE GENOMIC DNA]</scope>
    <source>
        <strain evidence="1 2">DSM 2910</strain>
    </source>
</reference>
<dbReference type="EMBL" id="CP014672">
    <property type="protein sequence ID" value="ANW99722.1"/>
    <property type="molecule type" value="Genomic_DNA"/>
</dbReference>
<evidence type="ECO:0000313" key="1">
    <source>
        <dbReference type="EMBL" id="ANW99722.1"/>
    </source>
</evidence>
<dbReference type="Proteomes" id="UP000092971">
    <property type="component" value="Chromosome"/>
</dbReference>
<protein>
    <recommendedName>
        <fullName evidence="3">ABC transporter substrate-binding protein</fullName>
    </recommendedName>
</protein>